<evidence type="ECO:0000313" key="6">
    <source>
        <dbReference type="EMBL" id="KAG6584164.1"/>
    </source>
</evidence>
<dbReference type="PANTHER" id="PTHR43391:SF76">
    <property type="entry name" value="11-BETA-HYDROXYSTEROID DEHYDROGENASE-LIKE 2-RELATED"/>
    <property type="match status" value="1"/>
</dbReference>
<reference evidence="6 7" key="1">
    <citation type="journal article" date="2021" name="Hortic Res">
        <title>The domestication of Cucurbita argyrosperma as revealed by the genome of its wild relative.</title>
        <authorList>
            <person name="Barrera-Redondo J."/>
            <person name="Sanchez-de la Vega G."/>
            <person name="Aguirre-Liguori J.A."/>
            <person name="Castellanos-Morales G."/>
            <person name="Gutierrez-Guerrero Y.T."/>
            <person name="Aguirre-Dugua X."/>
            <person name="Aguirre-Planter E."/>
            <person name="Tenaillon M.I."/>
            <person name="Lira-Saade R."/>
            <person name="Eguiarte L.E."/>
        </authorList>
    </citation>
    <scope>NUCLEOTIDE SEQUENCE [LARGE SCALE GENOMIC DNA]</scope>
    <source>
        <strain evidence="6">JBR-2021</strain>
    </source>
</reference>
<gene>
    <name evidence="6" type="primary">HSD1</name>
    <name evidence="6" type="ORF">SDJN03_20096</name>
</gene>
<dbReference type="GO" id="GO:0005829">
    <property type="term" value="C:cytosol"/>
    <property type="evidence" value="ECO:0007669"/>
    <property type="project" value="TreeGrafter"/>
</dbReference>
<dbReference type="GO" id="GO:0016020">
    <property type="term" value="C:membrane"/>
    <property type="evidence" value="ECO:0007669"/>
    <property type="project" value="UniProtKB-SubCell"/>
</dbReference>
<evidence type="ECO:0000256" key="4">
    <source>
        <dbReference type="ARBA" id="ARBA00022968"/>
    </source>
</evidence>
<keyword evidence="3" id="KW-0521">NADP</keyword>
<keyword evidence="4" id="KW-0812">Transmembrane</keyword>
<keyword evidence="7" id="KW-1185">Reference proteome</keyword>
<dbReference type="InterPro" id="IPR020904">
    <property type="entry name" value="Sc_DH/Rdtase_CS"/>
</dbReference>
<comment type="similarity">
    <text evidence="2">Belongs to the short-chain dehydrogenases/reductases (SDR) family.</text>
</comment>
<dbReference type="EMBL" id="JAGKQH010000013">
    <property type="protein sequence ID" value="KAG6584164.1"/>
    <property type="molecule type" value="Genomic_DNA"/>
</dbReference>
<accession>A0AAV6MQR7</accession>
<dbReference type="PROSITE" id="PS00061">
    <property type="entry name" value="ADH_SHORT"/>
    <property type="match status" value="1"/>
</dbReference>
<evidence type="ECO:0000313" key="7">
    <source>
        <dbReference type="Proteomes" id="UP000685013"/>
    </source>
</evidence>
<protein>
    <submittedName>
        <fullName evidence="6">11-beta-hydroxysteroid dehydrogenase 1B</fullName>
    </submittedName>
</protein>
<comment type="caution">
    <text evidence="6">The sequence shown here is derived from an EMBL/GenBank/DDBJ whole genome shotgun (WGS) entry which is preliminary data.</text>
</comment>
<evidence type="ECO:0000256" key="5">
    <source>
        <dbReference type="ARBA" id="ARBA00023002"/>
    </source>
</evidence>
<dbReference type="PANTHER" id="PTHR43391">
    <property type="entry name" value="RETINOL DEHYDROGENASE-RELATED"/>
    <property type="match status" value="1"/>
</dbReference>
<evidence type="ECO:0000256" key="3">
    <source>
        <dbReference type="ARBA" id="ARBA00022857"/>
    </source>
</evidence>
<dbReference type="Proteomes" id="UP000685013">
    <property type="component" value="Chromosome 13"/>
</dbReference>
<comment type="subcellular location">
    <subcellularLocation>
        <location evidence="1">Membrane</location>
        <topology evidence="1">Single-pass type II membrane protein</topology>
    </subcellularLocation>
</comment>
<proteinExistence type="inferred from homology"/>
<dbReference type="AlphaFoldDB" id="A0AAV6MQR7"/>
<feature type="non-terminal residue" evidence="6">
    <location>
        <position position="1"/>
    </location>
</feature>
<organism evidence="6 7">
    <name type="scientific">Cucurbita argyrosperma subsp. sororia</name>
    <dbReference type="NCBI Taxonomy" id="37648"/>
    <lineage>
        <taxon>Eukaryota</taxon>
        <taxon>Viridiplantae</taxon>
        <taxon>Streptophyta</taxon>
        <taxon>Embryophyta</taxon>
        <taxon>Tracheophyta</taxon>
        <taxon>Spermatophyta</taxon>
        <taxon>Magnoliopsida</taxon>
        <taxon>eudicotyledons</taxon>
        <taxon>Gunneridae</taxon>
        <taxon>Pentapetalae</taxon>
        <taxon>rosids</taxon>
        <taxon>fabids</taxon>
        <taxon>Cucurbitales</taxon>
        <taxon>Cucurbitaceae</taxon>
        <taxon>Cucurbiteae</taxon>
        <taxon>Cucurbita</taxon>
    </lineage>
</organism>
<dbReference type="Pfam" id="PF00106">
    <property type="entry name" value="adh_short"/>
    <property type="match status" value="1"/>
</dbReference>
<sequence>MVPRNTIPSPSFKPQLLLFQNNPKNPMDFINSILKVTIDRISETVFPFIYPIYLLFKFISFIIRSTSAEDVAGKVVLITGASSGIGEHLAYEYAKTGAYLALVARRDHRLRHVADVAEILGSPYALVIHADVSNLEDCKRCVDTTVSHFGRLDHLVNNAGITSINLFEEYEDPRNIASDTDFWGTVYCTYYAIPYLKQTRGKIIGIASSAAWLPTPRLSFYSASKAAVISFYETLRVEIGSEIGITVVTPGLIESEMTKGKFMFEDGKMYIDQELRDAVMSVMPIEPVGGAVEAMLRAGCRGDEYVTEPPWLRMSFYWKMFLPEVVEWLNYLFIMTGSSPTDTFGKWLLELTGLKPLIYPPSVRSPELGIQVGAYPNI</sequence>
<evidence type="ECO:0000256" key="2">
    <source>
        <dbReference type="ARBA" id="ARBA00006484"/>
    </source>
</evidence>
<dbReference type="GO" id="GO:0016491">
    <property type="term" value="F:oxidoreductase activity"/>
    <property type="evidence" value="ECO:0007669"/>
    <property type="project" value="UniProtKB-KW"/>
</dbReference>
<dbReference type="InterPro" id="IPR002347">
    <property type="entry name" value="SDR_fam"/>
</dbReference>
<name>A0AAV6MQR7_9ROSI</name>
<keyword evidence="5" id="KW-0560">Oxidoreductase</keyword>
<keyword evidence="4" id="KW-0735">Signal-anchor</keyword>
<evidence type="ECO:0000256" key="1">
    <source>
        <dbReference type="ARBA" id="ARBA00004606"/>
    </source>
</evidence>